<evidence type="ECO:0000313" key="2">
    <source>
        <dbReference type="Proteomes" id="UP000286990"/>
    </source>
</evidence>
<reference evidence="2" key="1">
    <citation type="submission" date="2018-12" db="EMBL/GenBank/DDBJ databases">
        <title>Maribacter lutimaris sp. nov., isolated from marine sediment.</title>
        <authorList>
            <person name="Kim K.K."/>
        </authorList>
    </citation>
    <scope>NUCLEOTIDE SEQUENCE [LARGE SCALE GENOMIC DNA]</scope>
    <source>
        <strain evidence="2">PoM-212</strain>
    </source>
</reference>
<gene>
    <name evidence="1" type="ORF">DZC72_00925</name>
</gene>
<keyword evidence="2" id="KW-1185">Reference proteome</keyword>
<protein>
    <submittedName>
        <fullName evidence="1">Uncharacterized protein</fullName>
    </submittedName>
</protein>
<evidence type="ECO:0000313" key="1">
    <source>
        <dbReference type="EMBL" id="RRQ49223.1"/>
    </source>
</evidence>
<accession>A0A426RJQ5</accession>
<name>A0A426RJQ5_9FLAO</name>
<dbReference type="AlphaFoldDB" id="A0A426RJQ5"/>
<comment type="caution">
    <text evidence="1">The sequence shown here is derived from an EMBL/GenBank/DDBJ whole genome shotgun (WGS) entry which is preliminary data.</text>
</comment>
<organism evidence="1 2">
    <name type="scientific">Maribacter algicola</name>
    <dbReference type="NCBI Taxonomy" id="2498892"/>
    <lineage>
        <taxon>Bacteria</taxon>
        <taxon>Pseudomonadati</taxon>
        <taxon>Bacteroidota</taxon>
        <taxon>Flavobacteriia</taxon>
        <taxon>Flavobacteriales</taxon>
        <taxon>Flavobacteriaceae</taxon>
        <taxon>Maribacter</taxon>
    </lineage>
</organism>
<dbReference type="EMBL" id="QUSX01000001">
    <property type="protein sequence ID" value="RRQ49223.1"/>
    <property type="molecule type" value="Genomic_DNA"/>
</dbReference>
<dbReference type="Proteomes" id="UP000286990">
    <property type="component" value="Unassembled WGS sequence"/>
</dbReference>
<sequence length="63" mass="7161">MFLRISSTGQEVVLENLHGGTFFSYTPKEVSFEMESVLSNGFWYLLSLSYEFGNLSIGKRSTK</sequence>
<proteinExistence type="predicted"/>